<gene>
    <name evidence="3" type="ORF">FSB_LOCUS15987</name>
</gene>
<accession>A0A2N9FLY1</accession>
<dbReference type="AlphaFoldDB" id="A0A2N9FLY1"/>
<protein>
    <submittedName>
        <fullName evidence="3">Uncharacterized protein</fullName>
    </submittedName>
</protein>
<evidence type="ECO:0000256" key="2">
    <source>
        <dbReference type="SAM" id="MobiDB-lite"/>
    </source>
</evidence>
<sequence>MQHISGKLSTSSFQRYEVCMNRSSDERVMAPGSRGIGAVFVHFSGEDSDQTGDAFGEPRVPRRSWSRYLSNAPGLVDQLVASRKDSAREGGCPGGKMRFPPSAFFFKSCPSSGFAEIRAWTCEIWLREQRPPECFWKTPRASAATSVGKFRNFQHSLISSACFHARGRPSSRCSDFDDLGIVGKLALPTFQRYRPCTEASLGSQDMILRTEAVGMFLMPRGHLLTEIPGLTGGALDDPKVAFDHNFLVSRPFWARKVSNRSSHYVLQNGSGAVSSIQLSVWSTVRSNLGQTWSTLVEFGQNSPNSGKCIPDRVSRVFGPDGPQSGWERLGQTSVKLRSTLVKLGQPWSNLGKCKARTESEQRAKAEAELDQLKEKVTLLESECLRSIGEAREEGKREGKAEGELKILNEVKEQLELVYNRSFRDGWKAALKEAGVLATSALHLREKTPLPYPKVDLRESDKEDVEEEEDEDEVQVVGSVEANAVPTPIDNPYALVSSAPEDSVLVPAEDTAAPEDLAPVASAPPTET</sequence>
<keyword evidence="1" id="KW-0175">Coiled coil</keyword>
<evidence type="ECO:0000313" key="3">
    <source>
        <dbReference type="EMBL" id="SPC88105.1"/>
    </source>
</evidence>
<evidence type="ECO:0000256" key="1">
    <source>
        <dbReference type="SAM" id="Coils"/>
    </source>
</evidence>
<organism evidence="3">
    <name type="scientific">Fagus sylvatica</name>
    <name type="common">Beechnut</name>
    <dbReference type="NCBI Taxonomy" id="28930"/>
    <lineage>
        <taxon>Eukaryota</taxon>
        <taxon>Viridiplantae</taxon>
        <taxon>Streptophyta</taxon>
        <taxon>Embryophyta</taxon>
        <taxon>Tracheophyta</taxon>
        <taxon>Spermatophyta</taxon>
        <taxon>Magnoliopsida</taxon>
        <taxon>eudicotyledons</taxon>
        <taxon>Gunneridae</taxon>
        <taxon>Pentapetalae</taxon>
        <taxon>rosids</taxon>
        <taxon>fabids</taxon>
        <taxon>Fagales</taxon>
        <taxon>Fagaceae</taxon>
        <taxon>Fagus</taxon>
    </lineage>
</organism>
<feature type="coiled-coil region" evidence="1">
    <location>
        <begin position="355"/>
        <end position="382"/>
    </location>
</feature>
<feature type="compositionally biased region" description="Acidic residues" evidence="2">
    <location>
        <begin position="461"/>
        <end position="473"/>
    </location>
</feature>
<dbReference type="EMBL" id="OIVN01000970">
    <property type="protein sequence ID" value="SPC88105.1"/>
    <property type="molecule type" value="Genomic_DNA"/>
</dbReference>
<reference evidence="3" key="1">
    <citation type="submission" date="2018-02" db="EMBL/GenBank/DDBJ databases">
        <authorList>
            <person name="Cohen D.B."/>
            <person name="Kent A.D."/>
        </authorList>
    </citation>
    <scope>NUCLEOTIDE SEQUENCE</scope>
</reference>
<feature type="region of interest" description="Disordered" evidence="2">
    <location>
        <begin position="451"/>
        <end position="527"/>
    </location>
</feature>
<name>A0A2N9FLY1_FAGSY</name>
<proteinExistence type="predicted"/>